<dbReference type="HAMAP" id="MF_00094">
    <property type="entry name" value="Rel_fac_2"/>
    <property type="match status" value="1"/>
</dbReference>
<gene>
    <name evidence="4" type="primary">prfB</name>
    <name evidence="8" type="ORF">CO057_00555</name>
</gene>
<dbReference type="Pfam" id="PF03462">
    <property type="entry name" value="PCRF"/>
    <property type="match status" value="1"/>
</dbReference>
<feature type="coiled-coil region" evidence="6">
    <location>
        <begin position="83"/>
        <end position="110"/>
    </location>
</feature>
<reference evidence="9" key="1">
    <citation type="submission" date="2017-09" db="EMBL/GenBank/DDBJ databases">
        <title>Depth-based differentiation of microbial function through sediment-hosted aquifers and enrichment of novel symbionts in the deep terrestrial subsurface.</title>
        <authorList>
            <person name="Probst A.J."/>
            <person name="Ladd B."/>
            <person name="Jarett J.K."/>
            <person name="Geller-Mcgrath D.E."/>
            <person name="Sieber C.M.K."/>
            <person name="Emerson J.B."/>
            <person name="Anantharaman K."/>
            <person name="Thomas B.C."/>
            <person name="Malmstrom R."/>
            <person name="Stieglmeier M."/>
            <person name="Klingl A."/>
            <person name="Woyke T."/>
            <person name="Ryan C.M."/>
            <person name="Banfield J.F."/>
        </authorList>
    </citation>
    <scope>NUCLEOTIDE SEQUENCE [LARGE SCALE GENOMIC DNA]</scope>
</reference>
<organism evidence="8 9">
    <name type="scientific">Candidatus Uhrbacteria bacterium CG_4_9_14_0_2_um_filter_41_50</name>
    <dbReference type="NCBI Taxonomy" id="1975031"/>
    <lineage>
        <taxon>Bacteria</taxon>
        <taxon>Candidatus Uhriibacteriota</taxon>
    </lineage>
</organism>
<evidence type="ECO:0000259" key="7">
    <source>
        <dbReference type="SMART" id="SM00937"/>
    </source>
</evidence>
<name>A0A2M8EQ72_9BACT</name>
<dbReference type="SUPFAM" id="SSF75620">
    <property type="entry name" value="Release factor"/>
    <property type="match status" value="1"/>
</dbReference>
<evidence type="ECO:0000313" key="9">
    <source>
        <dbReference type="Proteomes" id="UP000230251"/>
    </source>
</evidence>
<comment type="PTM">
    <text evidence="4">Methylated by PrmC. Methylation increases the termination efficiency of RF2.</text>
</comment>
<dbReference type="PANTHER" id="PTHR43116">
    <property type="entry name" value="PEPTIDE CHAIN RELEASE FACTOR 2"/>
    <property type="match status" value="1"/>
</dbReference>
<comment type="similarity">
    <text evidence="1 4">Belongs to the prokaryotic/mitochondrial release factor family.</text>
</comment>
<dbReference type="Gene3D" id="1.20.58.410">
    <property type="entry name" value="Release factor"/>
    <property type="match status" value="1"/>
</dbReference>
<comment type="caution">
    <text evidence="8">The sequence shown here is derived from an EMBL/GenBank/DDBJ whole genome shotgun (WGS) entry which is preliminary data.</text>
</comment>
<evidence type="ECO:0000256" key="6">
    <source>
        <dbReference type="SAM" id="Coils"/>
    </source>
</evidence>
<evidence type="ECO:0000256" key="5">
    <source>
        <dbReference type="NCBIfam" id="TIGR00020"/>
    </source>
</evidence>
<keyword evidence="3 4" id="KW-0648">Protein biosynthesis</keyword>
<dbReference type="AlphaFoldDB" id="A0A2M8EQ72"/>
<accession>A0A2M8EQ72</accession>
<dbReference type="GO" id="GO:0005737">
    <property type="term" value="C:cytoplasm"/>
    <property type="evidence" value="ECO:0007669"/>
    <property type="project" value="UniProtKB-SubCell"/>
</dbReference>
<evidence type="ECO:0000256" key="3">
    <source>
        <dbReference type="ARBA" id="ARBA00022917"/>
    </source>
</evidence>
<dbReference type="Gene3D" id="3.30.70.1660">
    <property type="match status" value="1"/>
</dbReference>
<dbReference type="SMART" id="SM00937">
    <property type="entry name" value="PCRF"/>
    <property type="match status" value="1"/>
</dbReference>
<dbReference type="InterPro" id="IPR004374">
    <property type="entry name" value="PrfB"/>
</dbReference>
<dbReference type="InterPro" id="IPR045853">
    <property type="entry name" value="Pep_chain_release_fac_I_sf"/>
</dbReference>
<dbReference type="Pfam" id="PF00472">
    <property type="entry name" value="RF-1"/>
    <property type="match status" value="1"/>
</dbReference>
<dbReference type="PANTHER" id="PTHR43116:SF3">
    <property type="entry name" value="CLASS I PEPTIDE CHAIN RELEASE FACTOR"/>
    <property type="match status" value="1"/>
</dbReference>
<evidence type="ECO:0000256" key="1">
    <source>
        <dbReference type="ARBA" id="ARBA00010835"/>
    </source>
</evidence>
<dbReference type="EMBL" id="PFSI01000013">
    <property type="protein sequence ID" value="PJC24872.1"/>
    <property type="molecule type" value="Genomic_DNA"/>
</dbReference>
<feature type="modified residue" description="N5-methylglutamine" evidence="4">
    <location>
        <position position="248"/>
    </location>
</feature>
<keyword evidence="2 4" id="KW-0488">Methylation</keyword>
<dbReference type="FunFam" id="3.30.160.20:FF:000004">
    <property type="entry name" value="Peptide chain release factor 1"/>
    <property type="match status" value="1"/>
</dbReference>
<protein>
    <recommendedName>
        <fullName evidence="4 5">Peptide chain release factor 2</fullName>
        <shortName evidence="4">RF-2</shortName>
    </recommendedName>
</protein>
<dbReference type="GO" id="GO:0016149">
    <property type="term" value="F:translation release factor activity, codon specific"/>
    <property type="evidence" value="ECO:0007669"/>
    <property type="project" value="UniProtKB-UniRule"/>
</dbReference>
<comment type="subcellular location">
    <subcellularLocation>
        <location evidence="4">Cytoplasm</location>
    </subcellularLocation>
</comment>
<keyword evidence="6" id="KW-0175">Coiled coil</keyword>
<evidence type="ECO:0000313" key="8">
    <source>
        <dbReference type="EMBL" id="PJC24872.1"/>
    </source>
</evidence>
<dbReference type="InterPro" id="IPR000352">
    <property type="entry name" value="Pep_chain_release_fac_I"/>
</dbReference>
<dbReference type="Gene3D" id="3.30.160.20">
    <property type="match status" value="1"/>
</dbReference>
<dbReference type="NCBIfam" id="TIGR00020">
    <property type="entry name" value="prfB"/>
    <property type="match status" value="1"/>
</dbReference>
<keyword evidence="4" id="KW-0963">Cytoplasm</keyword>
<evidence type="ECO:0000256" key="4">
    <source>
        <dbReference type="HAMAP-Rule" id="MF_00094"/>
    </source>
</evidence>
<comment type="function">
    <text evidence="4">Peptide chain release factor 2 directs the termination of translation in response to the peptide chain termination codons UGA and UAA.</text>
</comment>
<dbReference type="Proteomes" id="UP000230251">
    <property type="component" value="Unassembled WGS sequence"/>
</dbReference>
<feature type="domain" description="Peptide chain release factor" evidence="7">
    <location>
        <begin position="79"/>
        <end position="189"/>
    </location>
</feature>
<proteinExistence type="inferred from homology"/>
<dbReference type="InterPro" id="IPR005139">
    <property type="entry name" value="PCRF"/>
</dbReference>
<evidence type="ECO:0000256" key="2">
    <source>
        <dbReference type="ARBA" id="ARBA00022481"/>
    </source>
</evidence>
<sequence length="364" mass="41664">MQKDIQELREKVEAAWNLLDLDNTKILISDLEKQMSAPDFWNDQDRAREVSQKASDAKSQVEVWEDLKKEVEEIEGIEEMASLEADELVLKDLSLKLEEVQKKYNALELQTLLSGEHDLNNALVSIHAGAGGTDAMDWAGMLMRMFTRFVESSGWKLEILEESPGEEAGYKSITFIVRGRLAYGYLKSEAGVHRLVRISPFDGEKMRHTSFALVEVMPELDDLSDKKINIDPKDLRIDTFMSSGSGGQSVNTTYSAVRITHIPTNTVVSCQNERSQLQNRETAMRVLKSRLFQRMQEERTEELDELKGKHKSPQWGNQIRSYVLHPYQMVKDHRTNFETQDTQAVLGGDLEKFMEAYLRSQVKN</sequence>